<gene>
    <name evidence="1" type="ORF">CPELLU_LOCUS7417</name>
</gene>
<dbReference type="AlphaFoldDB" id="A0A9N9CP95"/>
<dbReference type="OrthoDB" id="2467930at2759"/>
<keyword evidence="2" id="KW-1185">Reference proteome</keyword>
<sequence length="318" mass="36762">MENKDNFELTEKHFSNIELHNEDLAIVIDEQTVGSWDELNFVKLYFNHILIKSNNNNEDSAIIVGKLGVEQTASNWNELDCNELYNEDSAIIVGELDCNELYNEDLANIMNEPAAGQIFGSWNELDHFISFYAKSQNFVNVIYGSEYRSELQFDLNKQSNLIKQTDQFNSHEDFNTFVEDCIDISAIFVKELIPSTKQHPFIIGLGNSKTSISVEQTFPDLSFRQQEYDDETTSSSSSDKENFIIVENLIVYPKKGAPRKKWFKASNELEKKYVSDTKQHLEIQKTRKQTQCQQCQNTGHNRASCEAWHKQQSIPYSY</sequence>
<accession>A0A9N9CP95</accession>
<dbReference type="Proteomes" id="UP000789759">
    <property type="component" value="Unassembled WGS sequence"/>
</dbReference>
<reference evidence="1" key="1">
    <citation type="submission" date="2021-06" db="EMBL/GenBank/DDBJ databases">
        <authorList>
            <person name="Kallberg Y."/>
            <person name="Tangrot J."/>
            <person name="Rosling A."/>
        </authorList>
    </citation>
    <scope>NUCLEOTIDE SEQUENCE</scope>
    <source>
        <strain evidence="1">FL966</strain>
    </source>
</reference>
<name>A0A9N9CP95_9GLOM</name>
<organism evidence="1 2">
    <name type="scientific">Cetraspora pellucida</name>
    <dbReference type="NCBI Taxonomy" id="1433469"/>
    <lineage>
        <taxon>Eukaryota</taxon>
        <taxon>Fungi</taxon>
        <taxon>Fungi incertae sedis</taxon>
        <taxon>Mucoromycota</taxon>
        <taxon>Glomeromycotina</taxon>
        <taxon>Glomeromycetes</taxon>
        <taxon>Diversisporales</taxon>
        <taxon>Gigasporaceae</taxon>
        <taxon>Cetraspora</taxon>
    </lineage>
</organism>
<evidence type="ECO:0000313" key="1">
    <source>
        <dbReference type="EMBL" id="CAG8610227.1"/>
    </source>
</evidence>
<evidence type="ECO:0000313" key="2">
    <source>
        <dbReference type="Proteomes" id="UP000789759"/>
    </source>
</evidence>
<comment type="caution">
    <text evidence="1">The sequence shown here is derived from an EMBL/GenBank/DDBJ whole genome shotgun (WGS) entry which is preliminary data.</text>
</comment>
<proteinExistence type="predicted"/>
<dbReference type="EMBL" id="CAJVQA010004962">
    <property type="protein sequence ID" value="CAG8610227.1"/>
    <property type="molecule type" value="Genomic_DNA"/>
</dbReference>
<protein>
    <submittedName>
        <fullName evidence="1">16301_t:CDS:1</fullName>
    </submittedName>
</protein>